<keyword evidence="1" id="KW-1133">Transmembrane helix</keyword>
<protein>
    <submittedName>
        <fullName evidence="2">Uncharacterized protein</fullName>
    </submittedName>
</protein>
<keyword evidence="3" id="KW-1185">Reference proteome</keyword>
<evidence type="ECO:0000313" key="3">
    <source>
        <dbReference type="Proteomes" id="UP000035301"/>
    </source>
</evidence>
<dbReference type="PATRIC" id="fig|1550566.3.peg.2"/>
<feature type="transmembrane region" description="Helical" evidence="1">
    <location>
        <begin position="12"/>
        <end position="32"/>
    </location>
</feature>
<dbReference type="STRING" id="1550566.SZ63_00010"/>
<organism evidence="2 3">
    <name type="scientific">Methanoculleus sediminis</name>
    <dbReference type="NCBI Taxonomy" id="1550566"/>
    <lineage>
        <taxon>Archaea</taxon>
        <taxon>Methanobacteriati</taxon>
        <taxon>Methanobacteriota</taxon>
        <taxon>Stenosarchaea group</taxon>
        <taxon>Methanomicrobia</taxon>
        <taxon>Methanomicrobiales</taxon>
        <taxon>Methanomicrobiaceae</taxon>
        <taxon>Methanoculleus</taxon>
    </lineage>
</organism>
<comment type="caution">
    <text evidence="2">The sequence shown here is derived from an EMBL/GenBank/DDBJ whole genome shotgun (WGS) entry which is preliminary data.</text>
</comment>
<dbReference type="EMBL" id="JXOJ01000001">
    <property type="protein sequence ID" value="KLK88906.1"/>
    <property type="molecule type" value="Genomic_DNA"/>
</dbReference>
<reference evidence="2 3" key="1">
    <citation type="journal article" date="2015" name="Int. J. Syst. Evol. Microbiol.">
        <title>Methanoculleus sediminis sp. nov., a methanogen from sediments near a submarine mud volcano.</title>
        <authorList>
            <person name="Chen S.C."/>
            <person name="Chen M.F."/>
            <person name="Lai M.C."/>
            <person name="Weng C.Y."/>
            <person name="Wu S.Y."/>
            <person name="Lin S."/>
            <person name="Yang T.F."/>
            <person name="Chen P.C."/>
        </authorList>
    </citation>
    <scope>NUCLEOTIDE SEQUENCE [LARGE SCALE GENOMIC DNA]</scope>
    <source>
        <strain evidence="2 3">S3Fa</strain>
    </source>
</reference>
<name>A0A0H1R267_9EURY</name>
<keyword evidence="1" id="KW-0812">Transmembrane</keyword>
<accession>A0A0H1R267</accession>
<dbReference type="Proteomes" id="UP000035301">
    <property type="component" value="Unassembled WGS sequence"/>
</dbReference>
<dbReference type="RefSeq" id="WP_048179184.1">
    <property type="nucleotide sequence ID" value="NZ_JXOJ01000001.1"/>
</dbReference>
<keyword evidence="1" id="KW-0472">Membrane</keyword>
<gene>
    <name evidence="2" type="ORF">SZ63_00010</name>
</gene>
<sequence>MDLQDQRYRRYLIHIFVVLVFLAYLASANYIFSHLLTVDGEAEVHNINIPEETGNIRYYIDPIQIRQIEWKGIIAINGWAFIEGVDAYNYSTYILLKADTKEYVFDTSMEMRPDITQHFASLQLDLDKSGFHSNIPLERIQDEMYQIGIIISRNDADSISYTLTNTYIIKKGRYIEMEKR</sequence>
<proteinExistence type="predicted"/>
<dbReference type="AlphaFoldDB" id="A0A0H1R267"/>
<evidence type="ECO:0000256" key="1">
    <source>
        <dbReference type="SAM" id="Phobius"/>
    </source>
</evidence>
<evidence type="ECO:0000313" key="2">
    <source>
        <dbReference type="EMBL" id="KLK88906.1"/>
    </source>
</evidence>